<keyword evidence="1" id="KW-0472">Membrane</keyword>
<protein>
    <submittedName>
        <fullName evidence="2">Uncharacterized protein</fullName>
    </submittedName>
</protein>
<gene>
    <name evidence="2" type="ORF">METZ01_LOCUS210164</name>
</gene>
<reference evidence="2" key="1">
    <citation type="submission" date="2018-05" db="EMBL/GenBank/DDBJ databases">
        <authorList>
            <person name="Lanie J.A."/>
            <person name="Ng W.-L."/>
            <person name="Kazmierczak K.M."/>
            <person name="Andrzejewski T.M."/>
            <person name="Davidsen T.M."/>
            <person name="Wayne K.J."/>
            <person name="Tettelin H."/>
            <person name="Glass J.I."/>
            <person name="Rusch D."/>
            <person name="Podicherti R."/>
            <person name="Tsui H.-C.T."/>
            <person name="Winkler M.E."/>
        </authorList>
    </citation>
    <scope>NUCLEOTIDE SEQUENCE</scope>
</reference>
<organism evidence="2">
    <name type="scientific">marine metagenome</name>
    <dbReference type="NCBI Taxonomy" id="408172"/>
    <lineage>
        <taxon>unclassified sequences</taxon>
        <taxon>metagenomes</taxon>
        <taxon>ecological metagenomes</taxon>
    </lineage>
</organism>
<sequence>MLPFLIALFLFVLAFVNNKFTGIAALELSLALFIFTFIFAFLPFSTYFISDLDY</sequence>
<name>A0A382F2U9_9ZZZZ</name>
<accession>A0A382F2U9</accession>
<keyword evidence="1" id="KW-0812">Transmembrane</keyword>
<proteinExistence type="predicted"/>
<evidence type="ECO:0000256" key="1">
    <source>
        <dbReference type="SAM" id="Phobius"/>
    </source>
</evidence>
<feature type="transmembrane region" description="Helical" evidence="1">
    <location>
        <begin position="28"/>
        <end position="49"/>
    </location>
</feature>
<dbReference type="EMBL" id="UINC01047708">
    <property type="protein sequence ID" value="SVB57310.1"/>
    <property type="molecule type" value="Genomic_DNA"/>
</dbReference>
<evidence type="ECO:0000313" key="2">
    <source>
        <dbReference type="EMBL" id="SVB57310.1"/>
    </source>
</evidence>
<keyword evidence="1" id="KW-1133">Transmembrane helix</keyword>
<dbReference type="AlphaFoldDB" id="A0A382F2U9"/>